<gene>
    <name evidence="1" type="ORF">N44_03813</name>
</gene>
<reference evidence="2" key="1">
    <citation type="journal article" date="2015" name="Genome">
        <title>Whole Genome Sequence of the Non-Microcystin-Producing Microcystis aeruginosa Strain NIES-44.</title>
        <authorList>
            <person name="Okano K."/>
            <person name="Miyata N."/>
            <person name="Ozaki Y."/>
        </authorList>
    </citation>
    <scope>NUCLEOTIDE SEQUENCE [LARGE SCALE GENOMIC DNA]</scope>
    <source>
        <strain evidence="2">NIES-44</strain>
    </source>
</reference>
<comment type="caution">
    <text evidence="1">The sequence shown here is derived from an EMBL/GenBank/DDBJ whole genome shotgun (WGS) entry which is preliminary data.</text>
</comment>
<protein>
    <submittedName>
        <fullName evidence="1">Uncharacterized protein</fullName>
    </submittedName>
</protein>
<accession>A0A0A1VZR7</accession>
<dbReference type="AlphaFoldDB" id="A0A0A1VZR7"/>
<evidence type="ECO:0000313" key="2">
    <source>
        <dbReference type="Proteomes" id="UP000030321"/>
    </source>
</evidence>
<dbReference type="EMBL" id="BBPA01000066">
    <property type="protein sequence ID" value="GAL94958.1"/>
    <property type="molecule type" value="Genomic_DNA"/>
</dbReference>
<organism evidence="1 2">
    <name type="scientific">Microcystis aeruginosa NIES-44</name>
    <dbReference type="NCBI Taxonomy" id="449439"/>
    <lineage>
        <taxon>Bacteria</taxon>
        <taxon>Bacillati</taxon>
        <taxon>Cyanobacteriota</taxon>
        <taxon>Cyanophyceae</taxon>
        <taxon>Oscillatoriophycideae</taxon>
        <taxon>Chroococcales</taxon>
        <taxon>Microcystaceae</taxon>
        <taxon>Microcystis</taxon>
    </lineage>
</organism>
<sequence length="40" mass="4559">MNNLEVSLKIGITREKQVSGFWATIESLSYCSRATKNNRL</sequence>
<name>A0A0A1VZR7_MICAE</name>
<proteinExistence type="predicted"/>
<evidence type="ECO:0000313" key="1">
    <source>
        <dbReference type="EMBL" id="GAL94958.1"/>
    </source>
</evidence>
<dbReference type="Proteomes" id="UP000030321">
    <property type="component" value="Unassembled WGS sequence"/>
</dbReference>